<dbReference type="STRING" id="417102.CA982_19825"/>
<evidence type="ECO:0000256" key="3">
    <source>
        <dbReference type="ARBA" id="ARBA00022989"/>
    </source>
</evidence>
<dbReference type="PRINTS" id="PR01035">
    <property type="entry name" value="TCRTETA"/>
</dbReference>
<feature type="transmembrane region" description="Helical" evidence="5">
    <location>
        <begin position="178"/>
        <end position="200"/>
    </location>
</feature>
<feature type="transmembrane region" description="Helical" evidence="5">
    <location>
        <begin position="57"/>
        <end position="76"/>
    </location>
</feature>
<feature type="transmembrane region" description="Helical" evidence="5">
    <location>
        <begin position="284"/>
        <end position="304"/>
    </location>
</feature>
<feature type="transmembrane region" description="Helical" evidence="5">
    <location>
        <begin position="348"/>
        <end position="371"/>
    </location>
</feature>
<feature type="transmembrane region" description="Helical" evidence="5">
    <location>
        <begin position="392"/>
        <end position="411"/>
    </location>
</feature>
<keyword evidence="2 5" id="KW-0812">Transmembrane</keyword>
<keyword evidence="8" id="KW-1185">Reference proteome</keyword>
<feature type="transmembrane region" description="Helical" evidence="5">
    <location>
        <begin position="82"/>
        <end position="107"/>
    </location>
</feature>
<dbReference type="InterPro" id="IPR036259">
    <property type="entry name" value="MFS_trans_sf"/>
</dbReference>
<dbReference type="InterPro" id="IPR001958">
    <property type="entry name" value="Tet-R_TetA/multi-R_MdtG-like"/>
</dbReference>
<dbReference type="CDD" id="cd17321">
    <property type="entry name" value="MFS_MMR_MDR_like"/>
    <property type="match status" value="1"/>
</dbReference>
<feature type="transmembrane region" description="Helical" evidence="5">
    <location>
        <begin position="505"/>
        <end position="522"/>
    </location>
</feature>
<feature type="domain" description="Major facilitator superfamily (MFS) profile" evidence="6">
    <location>
        <begin position="1"/>
        <end position="433"/>
    </location>
</feature>
<evidence type="ECO:0000256" key="2">
    <source>
        <dbReference type="ARBA" id="ARBA00022692"/>
    </source>
</evidence>
<evidence type="ECO:0000256" key="4">
    <source>
        <dbReference type="ARBA" id="ARBA00023136"/>
    </source>
</evidence>
<dbReference type="InterPro" id="IPR011701">
    <property type="entry name" value="MFS"/>
</dbReference>
<name>A0A243Q6B1_9ACTN</name>
<dbReference type="SUPFAM" id="SSF103473">
    <property type="entry name" value="MFS general substrate transporter"/>
    <property type="match status" value="1"/>
</dbReference>
<feature type="transmembrane region" description="Helical" evidence="5">
    <location>
        <begin position="316"/>
        <end position="336"/>
    </location>
</feature>
<reference evidence="7 8" key="1">
    <citation type="submission" date="2017-05" db="EMBL/GenBank/DDBJ databases">
        <title>Biotechnological potential of actinobacteria isolated from South African environments.</title>
        <authorList>
            <person name="Le Roes-Hill M."/>
            <person name="Prins A."/>
            <person name="Durrell K.A."/>
        </authorList>
    </citation>
    <scope>NUCLEOTIDE SEQUENCE [LARGE SCALE GENOMIC DNA]</scope>
    <source>
        <strain evidence="7">BS2</strain>
    </source>
</reference>
<proteinExistence type="predicted"/>
<comment type="subcellular location">
    <subcellularLocation>
        <location evidence="1">Cell membrane</location>
        <topology evidence="1">Multi-pass membrane protein</topology>
    </subcellularLocation>
</comment>
<keyword evidence="4 5" id="KW-0472">Membrane</keyword>
<feature type="transmembrane region" description="Helical" evidence="5">
    <location>
        <begin position="251"/>
        <end position="272"/>
    </location>
</feature>
<dbReference type="GO" id="GO:0005886">
    <property type="term" value="C:plasma membrane"/>
    <property type="evidence" value="ECO:0007669"/>
    <property type="project" value="UniProtKB-SubCell"/>
</dbReference>
<dbReference type="EMBL" id="NGFO01000026">
    <property type="protein sequence ID" value="OUC76963.1"/>
    <property type="molecule type" value="Genomic_DNA"/>
</dbReference>
<dbReference type="OrthoDB" id="4365673at2"/>
<dbReference type="Pfam" id="PF07690">
    <property type="entry name" value="MFS_1"/>
    <property type="match status" value="1"/>
</dbReference>
<feature type="transmembrane region" description="Helical" evidence="5">
    <location>
        <begin position="28"/>
        <end position="50"/>
    </location>
</feature>
<organism evidence="7 8">
    <name type="scientific">Gordonia lacunae</name>
    <dbReference type="NCBI Taxonomy" id="417102"/>
    <lineage>
        <taxon>Bacteria</taxon>
        <taxon>Bacillati</taxon>
        <taxon>Actinomycetota</taxon>
        <taxon>Actinomycetes</taxon>
        <taxon>Mycobacteriales</taxon>
        <taxon>Gordoniaceae</taxon>
        <taxon>Gordonia</taxon>
    </lineage>
</organism>
<protein>
    <submittedName>
        <fullName evidence="7">MFS transporter</fullName>
    </submittedName>
</protein>
<dbReference type="PANTHER" id="PTHR42718">
    <property type="entry name" value="MAJOR FACILITATOR SUPERFAMILY MULTIDRUG TRANSPORTER MFSC"/>
    <property type="match status" value="1"/>
</dbReference>
<accession>A0A243Q6B1</accession>
<dbReference type="PROSITE" id="PS50850">
    <property type="entry name" value="MFS"/>
    <property type="match status" value="1"/>
</dbReference>
<feature type="transmembrane region" description="Helical" evidence="5">
    <location>
        <begin position="145"/>
        <end position="166"/>
    </location>
</feature>
<evidence type="ECO:0000256" key="1">
    <source>
        <dbReference type="ARBA" id="ARBA00004651"/>
    </source>
</evidence>
<dbReference type="Proteomes" id="UP000194632">
    <property type="component" value="Unassembled WGS sequence"/>
</dbReference>
<gene>
    <name evidence="7" type="ORF">CA982_19825</name>
</gene>
<dbReference type="AlphaFoldDB" id="A0A243Q6B1"/>
<evidence type="ECO:0000313" key="8">
    <source>
        <dbReference type="Proteomes" id="UP000194632"/>
    </source>
</evidence>
<evidence type="ECO:0000313" key="7">
    <source>
        <dbReference type="EMBL" id="OUC76963.1"/>
    </source>
</evidence>
<keyword evidence="3 5" id="KW-1133">Transmembrane helix</keyword>
<dbReference type="RefSeq" id="WP_086536985.1">
    <property type="nucleotide sequence ID" value="NZ_NGFO01000026.1"/>
</dbReference>
<evidence type="ECO:0000259" key="6">
    <source>
        <dbReference type="PROSITE" id="PS50850"/>
    </source>
</evidence>
<dbReference type="GO" id="GO:0022857">
    <property type="term" value="F:transmembrane transporter activity"/>
    <property type="evidence" value="ECO:0007669"/>
    <property type="project" value="InterPro"/>
</dbReference>
<sequence length="528" mass="54683">MQMLDTTIVNIALPDLARDLGASTSQQLLVLTVYTLSFACTLLTAATLGARVGRRRMFVVGMVAFTAASVLCGVATGPGELIAFRGLQGVSAALMSAQTLALIAALFDKGRHGLVFGVYGAVAGLAAILGPVIGGFLVDADVLGWGWRAIFFVNVPLGLLSCLLAHRRLPDAREPAPGRVDVPGVVLSATALFLLLYPLALGREMGWPPILWVMIGTAGILLALFARHEVRVDARGGTPLLRPQLFASRRFAVGLLLSLLFFSVFAGFFFTVSISAQFGLGYSAFRTGMLALPFAIGAAVGSLASPRVVARFTAPYTLMVGSFAVGAGFVWLAMIIEPAAETLPLPGILGPLVLGGLGTGLFIAPLQAVILSDTTEATVGTATGTIPTVQQIGASIGLAVVTLFFFGQVAGQTTGTVPAVRAELVASLSESPVRPVLHEAVADRFASCASDQLRSAHPERPAPACAGEPRSAAVAAVAAQARPWTQDAARSVTARTFLSALKTTLMTLGLVAVAIAALTTALRTRQTP</sequence>
<dbReference type="InterPro" id="IPR020846">
    <property type="entry name" value="MFS_dom"/>
</dbReference>
<feature type="transmembrane region" description="Helical" evidence="5">
    <location>
        <begin position="114"/>
        <end position="133"/>
    </location>
</feature>
<comment type="caution">
    <text evidence="7">The sequence shown here is derived from an EMBL/GenBank/DDBJ whole genome shotgun (WGS) entry which is preliminary data.</text>
</comment>
<dbReference type="Gene3D" id="1.20.1720.10">
    <property type="entry name" value="Multidrug resistance protein D"/>
    <property type="match status" value="1"/>
</dbReference>
<dbReference type="Gene3D" id="1.20.1250.20">
    <property type="entry name" value="MFS general substrate transporter like domains"/>
    <property type="match status" value="1"/>
</dbReference>
<feature type="transmembrane region" description="Helical" evidence="5">
    <location>
        <begin position="206"/>
        <end position="226"/>
    </location>
</feature>
<dbReference type="PANTHER" id="PTHR42718:SF39">
    <property type="entry name" value="ACTINORHODIN TRANSPORTER-RELATED"/>
    <property type="match status" value="1"/>
</dbReference>
<evidence type="ECO:0000256" key="5">
    <source>
        <dbReference type="SAM" id="Phobius"/>
    </source>
</evidence>